<organism evidence="3 4">
    <name type="scientific">Pelotomaculum propionicicum</name>
    <dbReference type="NCBI Taxonomy" id="258475"/>
    <lineage>
        <taxon>Bacteria</taxon>
        <taxon>Bacillati</taxon>
        <taxon>Bacillota</taxon>
        <taxon>Clostridia</taxon>
        <taxon>Eubacteriales</taxon>
        <taxon>Desulfotomaculaceae</taxon>
        <taxon>Pelotomaculum</taxon>
    </lineage>
</organism>
<dbReference type="EMBL" id="QFFZ01000122">
    <property type="protein sequence ID" value="TEB06265.1"/>
    <property type="molecule type" value="Genomic_DNA"/>
</dbReference>
<dbReference type="NCBIfam" id="NF033559">
    <property type="entry name" value="transpos_IS1634"/>
    <property type="match status" value="1"/>
</dbReference>
<keyword evidence="1" id="KW-1133">Transmembrane helix</keyword>
<proteinExistence type="predicted"/>
<reference evidence="3 4" key="1">
    <citation type="journal article" date="2018" name="Environ. Microbiol.">
        <title>Novel energy conservation strategies and behaviour of Pelotomaculum schinkii driving syntrophic propionate catabolism.</title>
        <authorList>
            <person name="Hidalgo-Ahumada C.A.P."/>
            <person name="Nobu M.K."/>
            <person name="Narihiro T."/>
            <person name="Tamaki H."/>
            <person name="Liu W.T."/>
            <person name="Kamagata Y."/>
            <person name="Stams A.J.M."/>
            <person name="Imachi H."/>
            <person name="Sousa D.Z."/>
        </authorList>
    </citation>
    <scope>NUCLEOTIDE SEQUENCE [LARGE SCALE GENOMIC DNA]</scope>
    <source>
        <strain evidence="3 4">MGP</strain>
    </source>
</reference>
<dbReference type="PANTHER" id="PTHR34614:SF2">
    <property type="entry name" value="TRANSPOSASE IS4-LIKE DOMAIN-CONTAINING PROTEIN"/>
    <property type="match status" value="1"/>
</dbReference>
<evidence type="ECO:0000313" key="4">
    <source>
        <dbReference type="Proteomes" id="UP000297597"/>
    </source>
</evidence>
<sequence length="578" mass="67201">MYLKKTYRKQSERTYLVIAQKYRNPKTNISTDRTVKSLGYLDELEKEYDDPIAHFQEVARKMTEEENAKKKLTLTINMEQQLEQETDDRKNFGYVAILKIYHELGLHRFFNNRARNEEFKYNTNSIMMLLVVSRLLSPGSKKKAFEERRRYFERFDFSLADVYRALSHYAKIAKDFQRYLHGQIAAKYGRDTKTIYYDVTNFYFEIDEADELRKYGRSKEHRHNPLVQMGLAMDADGIPLHYELFPGNKLDKETFRSVIGEVRRNYGTGRIVVVADMGIITGDNIYYLTGGKDSNGYVFSFSVRGGTEAFKNYVLNNEGYVGTDGKPAGEDAEFKIKSRLIAREINVTMKSGRTVKKTVHEKQVVFWAKKYADKARAEREEVVKKALALVADPKKYNKAITYGAAKYVKNLEFDKETGEVLEGKHCPCFDSDKLAEEEKYDGYYAIVTSERHMSDGEIIDTYRGLWEIEETFRVTKGTLEARPVYVSRQDRIGAHFLTCFIALVIMRLIQKKTNRRYSAERIIECLNKIACSNEQDNLYLFDYRSEISDVIGDALGIDFTRKRLRLGDIKNILAESKK</sequence>
<dbReference type="GO" id="GO:0006313">
    <property type="term" value="P:DNA transposition"/>
    <property type="evidence" value="ECO:0007669"/>
    <property type="project" value="InterPro"/>
</dbReference>
<dbReference type="InterPro" id="IPR047654">
    <property type="entry name" value="IS1634_transpos"/>
</dbReference>
<evidence type="ECO:0000256" key="1">
    <source>
        <dbReference type="SAM" id="Phobius"/>
    </source>
</evidence>
<evidence type="ECO:0000313" key="3">
    <source>
        <dbReference type="EMBL" id="TEB06265.1"/>
    </source>
</evidence>
<dbReference type="Proteomes" id="UP000297597">
    <property type="component" value="Unassembled WGS sequence"/>
</dbReference>
<keyword evidence="4" id="KW-1185">Reference proteome</keyword>
<dbReference type="SUPFAM" id="SSF53098">
    <property type="entry name" value="Ribonuclease H-like"/>
    <property type="match status" value="1"/>
</dbReference>
<name>A0A4Y7RB79_9FIRM</name>
<feature type="transmembrane region" description="Helical" evidence="1">
    <location>
        <begin position="492"/>
        <end position="509"/>
    </location>
</feature>
<comment type="caution">
    <text evidence="3">The sequence shown here is derived from an EMBL/GenBank/DDBJ whole genome shotgun (WGS) entry which is preliminary data.</text>
</comment>
<protein>
    <recommendedName>
        <fullName evidence="2">Transposase IS4-like domain-containing protein</fullName>
    </recommendedName>
</protein>
<dbReference type="GO" id="GO:0003677">
    <property type="term" value="F:DNA binding"/>
    <property type="evidence" value="ECO:0007669"/>
    <property type="project" value="InterPro"/>
</dbReference>
<accession>A0A4Y7RB79</accession>
<evidence type="ECO:0000259" key="2">
    <source>
        <dbReference type="Pfam" id="PF01609"/>
    </source>
</evidence>
<dbReference type="Pfam" id="PF01609">
    <property type="entry name" value="DDE_Tnp_1"/>
    <property type="match status" value="1"/>
</dbReference>
<dbReference type="GO" id="GO:0004803">
    <property type="term" value="F:transposase activity"/>
    <property type="evidence" value="ECO:0007669"/>
    <property type="project" value="InterPro"/>
</dbReference>
<dbReference type="InterPro" id="IPR002559">
    <property type="entry name" value="Transposase_11"/>
</dbReference>
<dbReference type="InterPro" id="IPR012337">
    <property type="entry name" value="RNaseH-like_sf"/>
</dbReference>
<keyword evidence="1" id="KW-0812">Transmembrane</keyword>
<gene>
    <name evidence="3" type="ORF">Pmgp_03805</name>
</gene>
<feature type="domain" description="Transposase IS4-like" evidence="2">
    <location>
        <begin position="214"/>
        <end position="505"/>
    </location>
</feature>
<dbReference type="RefSeq" id="WP_134216264.1">
    <property type="nucleotide sequence ID" value="NZ_QFFZ01000122.1"/>
</dbReference>
<dbReference type="AlphaFoldDB" id="A0A4Y7RB79"/>
<keyword evidence="1" id="KW-0472">Membrane</keyword>
<dbReference type="PANTHER" id="PTHR34614">
    <property type="match status" value="1"/>
</dbReference>
<dbReference type="OrthoDB" id="9767746at2"/>